<dbReference type="Proteomes" id="UP000823749">
    <property type="component" value="Chromosome 3"/>
</dbReference>
<evidence type="ECO:0000313" key="3">
    <source>
        <dbReference type="Proteomes" id="UP000823749"/>
    </source>
</evidence>
<comment type="caution">
    <text evidence="2">The sequence shown here is derived from an EMBL/GenBank/DDBJ whole genome shotgun (WGS) entry which is preliminary data.</text>
</comment>
<gene>
    <name evidence="2" type="ORF">RHGRI_007813</name>
</gene>
<organism evidence="2 3">
    <name type="scientific">Rhododendron griersonianum</name>
    <dbReference type="NCBI Taxonomy" id="479676"/>
    <lineage>
        <taxon>Eukaryota</taxon>
        <taxon>Viridiplantae</taxon>
        <taxon>Streptophyta</taxon>
        <taxon>Embryophyta</taxon>
        <taxon>Tracheophyta</taxon>
        <taxon>Spermatophyta</taxon>
        <taxon>Magnoliopsida</taxon>
        <taxon>eudicotyledons</taxon>
        <taxon>Gunneridae</taxon>
        <taxon>Pentapetalae</taxon>
        <taxon>asterids</taxon>
        <taxon>Ericales</taxon>
        <taxon>Ericaceae</taxon>
        <taxon>Ericoideae</taxon>
        <taxon>Rhodoreae</taxon>
        <taxon>Rhododendron</taxon>
    </lineage>
</organism>
<name>A0AAV6KZU9_9ERIC</name>
<dbReference type="SUPFAM" id="SSF52540">
    <property type="entry name" value="P-loop containing nucleoside triphosphate hydrolases"/>
    <property type="match status" value="1"/>
</dbReference>
<dbReference type="AlphaFoldDB" id="A0AAV6KZU9"/>
<dbReference type="InterPro" id="IPR049163">
    <property type="entry name" value="Pif1-like_2B_dom"/>
</dbReference>
<evidence type="ECO:0000313" key="2">
    <source>
        <dbReference type="EMBL" id="KAG5557688.1"/>
    </source>
</evidence>
<protein>
    <recommendedName>
        <fullName evidence="1">DNA helicase Pif1-like 2B domain-containing protein</fullName>
    </recommendedName>
</protein>
<reference evidence="2" key="1">
    <citation type="submission" date="2020-08" db="EMBL/GenBank/DDBJ databases">
        <title>Plant Genome Project.</title>
        <authorList>
            <person name="Zhang R.-G."/>
        </authorList>
    </citation>
    <scope>NUCLEOTIDE SEQUENCE</scope>
    <source>
        <strain evidence="2">WSP0</strain>
        <tissue evidence="2">Leaf</tissue>
    </source>
</reference>
<dbReference type="PANTHER" id="PTHR10492:SF57">
    <property type="entry name" value="ATP-DEPENDENT DNA HELICASE"/>
    <property type="match status" value="1"/>
</dbReference>
<dbReference type="EMBL" id="JACTNZ010000003">
    <property type="protein sequence ID" value="KAG5557688.1"/>
    <property type="molecule type" value="Genomic_DNA"/>
</dbReference>
<feature type="domain" description="DNA helicase Pif1-like 2B" evidence="1">
    <location>
        <begin position="74"/>
        <end position="119"/>
    </location>
</feature>
<keyword evidence="3" id="KW-1185">Reference proteome</keyword>
<dbReference type="InterPro" id="IPR027417">
    <property type="entry name" value="P-loop_NTPase"/>
</dbReference>
<dbReference type="Pfam" id="PF21530">
    <property type="entry name" value="Pif1_2B_dom"/>
    <property type="match status" value="1"/>
</dbReference>
<sequence length="178" mass="20099">MVSRVYPQLDMITTSTPIFLTKRTILFTRNDDVNAINGTALNIFSGNRYTYLAADKMSEDDGMDRSITNRYPNEYLNSLDPTGLPAFKLALKVGCPIILLRNIAPKDGLCNGTRMMVVRCGSHIIEVKILTGEKFGKLVFLCYHISSLKQMTWRTNWASVDISFFFRIGIEKTRSSKG</sequence>
<dbReference type="PANTHER" id="PTHR10492">
    <property type="match status" value="1"/>
</dbReference>
<evidence type="ECO:0000259" key="1">
    <source>
        <dbReference type="Pfam" id="PF21530"/>
    </source>
</evidence>
<proteinExistence type="predicted"/>
<accession>A0AAV6KZU9</accession>